<evidence type="ECO:0000313" key="4">
    <source>
        <dbReference type="EMBL" id="KAG6425990.1"/>
    </source>
</evidence>
<feature type="domain" description="Fe2OG dioxygenase" evidence="3">
    <location>
        <begin position="459"/>
        <end position="562"/>
    </location>
</feature>
<keyword evidence="1" id="KW-0479">Metal-binding</keyword>
<dbReference type="InterPro" id="IPR050231">
    <property type="entry name" value="Iron_ascorbate_oxido_reductase"/>
</dbReference>
<evidence type="ECO:0000256" key="1">
    <source>
        <dbReference type="ARBA" id="ARBA00022723"/>
    </source>
</evidence>
<dbReference type="PROSITE" id="PS51471">
    <property type="entry name" value="FE2OG_OXY"/>
    <property type="match status" value="2"/>
</dbReference>
<dbReference type="SUPFAM" id="SSF51197">
    <property type="entry name" value="Clavaminate synthase-like"/>
    <property type="match status" value="2"/>
</dbReference>
<dbReference type="EMBL" id="PNBA02000004">
    <property type="protein sequence ID" value="KAG6425990.1"/>
    <property type="molecule type" value="Genomic_DNA"/>
</dbReference>
<dbReference type="GO" id="GO:0016706">
    <property type="term" value="F:2-oxoglutarate-dependent dioxygenase activity"/>
    <property type="evidence" value="ECO:0007669"/>
    <property type="project" value="UniProtKB-ARBA"/>
</dbReference>
<dbReference type="InterPro" id="IPR044861">
    <property type="entry name" value="IPNS-like_FE2OG_OXY"/>
</dbReference>
<feature type="domain" description="Fe2OG dioxygenase" evidence="3">
    <location>
        <begin position="163"/>
        <end position="266"/>
    </location>
</feature>
<organism evidence="4">
    <name type="scientific">Salvia splendens</name>
    <name type="common">Scarlet sage</name>
    <dbReference type="NCBI Taxonomy" id="180675"/>
    <lineage>
        <taxon>Eukaryota</taxon>
        <taxon>Viridiplantae</taxon>
        <taxon>Streptophyta</taxon>
        <taxon>Embryophyta</taxon>
        <taxon>Tracheophyta</taxon>
        <taxon>Spermatophyta</taxon>
        <taxon>Magnoliopsida</taxon>
        <taxon>eudicotyledons</taxon>
        <taxon>Gunneridae</taxon>
        <taxon>Pentapetalae</taxon>
        <taxon>asterids</taxon>
        <taxon>lamiids</taxon>
        <taxon>Lamiales</taxon>
        <taxon>Lamiaceae</taxon>
        <taxon>Nepetoideae</taxon>
        <taxon>Mentheae</taxon>
        <taxon>Salviinae</taxon>
        <taxon>Salvia</taxon>
        <taxon>Salvia subgen. Calosphace</taxon>
        <taxon>core Calosphace</taxon>
    </lineage>
</organism>
<dbReference type="GO" id="GO:0046872">
    <property type="term" value="F:metal ion binding"/>
    <property type="evidence" value="ECO:0007669"/>
    <property type="project" value="UniProtKB-KW"/>
</dbReference>
<evidence type="ECO:0000259" key="3">
    <source>
        <dbReference type="PROSITE" id="PS51471"/>
    </source>
</evidence>
<dbReference type="InterPro" id="IPR026992">
    <property type="entry name" value="DIOX_N"/>
</dbReference>
<dbReference type="Proteomes" id="UP000298416">
    <property type="component" value="Unassembled WGS sequence"/>
</dbReference>
<protein>
    <recommendedName>
        <fullName evidence="3">Fe2OG dioxygenase domain-containing protein</fullName>
    </recommendedName>
</protein>
<dbReference type="GO" id="GO:0002238">
    <property type="term" value="P:response to molecule of fungal origin"/>
    <property type="evidence" value="ECO:0007669"/>
    <property type="project" value="UniProtKB-ARBA"/>
</dbReference>
<dbReference type="AlphaFoldDB" id="A0A8X8Y9J0"/>
<reference evidence="4" key="2">
    <citation type="submission" date="2020-08" db="EMBL/GenBank/DDBJ databases">
        <title>Plant Genome Project.</title>
        <authorList>
            <person name="Zhang R.-G."/>
        </authorList>
    </citation>
    <scope>NUCLEOTIDE SEQUENCE</scope>
    <source>
        <strain evidence="4">Huo1</strain>
        <tissue evidence="4">Leaf</tissue>
    </source>
</reference>
<dbReference type="Pfam" id="PF14226">
    <property type="entry name" value="DIOX_N"/>
    <property type="match status" value="2"/>
</dbReference>
<evidence type="ECO:0000313" key="5">
    <source>
        <dbReference type="Proteomes" id="UP000298416"/>
    </source>
</evidence>
<dbReference type="InterPro" id="IPR005123">
    <property type="entry name" value="Oxoglu/Fe-dep_dioxygenase_dom"/>
</dbReference>
<reference evidence="4" key="1">
    <citation type="submission" date="2018-01" db="EMBL/GenBank/DDBJ databases">
        <authorList>
            <person name="Mao J.F."/>
        </authorList>
    </citation>
    <scope>NUCLEOTIDE SEQUENCE</scope>
    <source>
        <strain evidence="4">Huo1</strain>
        <tissue evidence="4">Leaf</tissue>
    </source>
</reference>
<accession>A0A8X8Y9J0</accession>
<keyword evidence="2" id="KW-0408">Iron</keyword>
<keyword evidence="5" id="KW-1185">Reference proteome</keyword>
<dbReference type="PANTHER" id="PTHR47990">
    <property type="entry name" value="2-OXOGLUTARATE (2OG) AND FE(II)-DEPENDENT OXYGENASE SUPERFAMILY PROTEIN-RELATED"/>
    <property type="match status" value="1"/>
</dbReference>
<dbReference type="GO" id="GO:0009805">
    <property type="term" value="P:coumarin biosynthetic process"/>
    <property type="evidence" value="ECO:0007669"/>
    <property type="project" value="UniProtKB-ARBA"/>
</dbReference>
<evidence type="ECO:0000256" key="2">
    <source>
        <dbReference type="ARBA" id="ARBA00023004"/>
    </source>
</evidence>
<dbReference type="InterPro" id="IPR027443">
    <property type="entry name" value="IPNS-like_sf"/>
</dbReference>
<name>A0A8X8Y9J0_SALSN</name>
<sequence length="613" mass="69548">MSCASMKLPLIDLNNLGENDSPRWESTKIQIREALQEYGCFEATFNNIIPFELRKSVGDGIRQLFDLPLAIKLLNNSHKPLHGYIGQNNFSPLMESMGIDGALSSHVVDTFANLMWPDQGNPTFSKDIQLYCEKLSELDKIVRRMVVESLGLEKYIDEHLNSTNYLCRFQKYEAPRTPHSTLGFFPHADKNIISILHQLNHVNGLQILTKDGKTWIPADPTSLDSIVVMVATSFHAWTNGRLHAPIHRVVVSGDEARYTIGLFSVPKEGCVIKTPEELVNKDHPLLYKPFDYYKFIDFIYTDAGRELPKFLFIKMSCASMKLPLIDLNNLGENDSPRWESTKIQIREALQEYGCFEATFNNIIPFELRKSVGDGIRQLFDLPLAIKLLNNSHKPLHGYIGQNNFSPLMESMGIDGALSSHVVDTFANLMWPDQGNPTFRRMVVESLGLEKYIDEHLNSTNYLCRFQKYEAPRTPHSTLGFFPHADKNIISILHQLNHVNGLQILTKDGKTWIPADPTSLDSIVVMVATSFHAWTNGRLHAPIHRVVVSGDEARYTIGLFSVPKEGCVIKTPEELVNKDHPLLYKPFDYYKFIDFIYTDAGRSSPDPLKEYCGA</sequence>
<dbReference type="Gene3D" id="2.60.120.330">
    <property type="entry name" value="B-lactam Antibiotic, Isopenicillin N Synthase, Chain"/>
    <property type="match status" value="2"/>
</dbReference>
<gene>
    <name evidence="4" type="ORF">SASPL_110203</name>
</gene>
<comment type="caution">
    <text evidence="4">The sequence shown here is derived from an EMBL/GenBank/DDBJ whole genome shotgun (WGS) entry which is preliminary data.</text>
</comment>
<dbReference type="Pfam" id="PF03171">
    <property type="entry name" value="2OG-FeII_Oxy"/>
    <property type="match status" value="2"/>
</dbReference>
<proteinExistence type="predicted"/>